<evidence type="ECO:0000313" key="3">
    <source>
        <dbReference type="Proteomes" id="UP000436088"/>
    </source>
</evidence>
<keyword evidence="3" id="KW-1185">Reference proteome</keyword>
<proteinExistence type="predicted"/>
<dbReference type="PANTHER" id="PTHR19328:SF66">
    <property type="entry name" value="CATALYTICS"/>
    <property type="match status" value="1"/>
</dbReference>
<comment type="caution">
    <text evidence="2">The sequence shown here is derived from an EMBL/GenBank/DDBJ whole genome shotgun (WGS) entry which is preliminary data.</text>
</comment>
<dbReference type="AlphaFoldDB" id="A0A6A3BTI6"/>
<feature type="domain" description="Glucose/Sorbosone dehydrogenase" evidence="1">
    <location>
        <begin position="2"/>
        <end position="114"/>
    </location>
</feature>
<organism evidence="2 3">
    <name type="scientific">Hibiscus syriacus</name>
    <name type="common">Rose of Sharon</name>
    <dbReference type="NCBI Taxonomy" id="106335"/>
    <lineage>
        <taxon>Eukaryota</taxon>
        <taxon>Viridiplantae</taxon>
        <taxon>Streptophyta</taxon>
        <taxon>Embryophyta</taxon>
        <taxon>Tracheophyta</taxon>
        <taxon>Spermatophyta</taxon>
        <taxon>Magnoliopsida</taxon>
        <taxon>eudicotyledons</taxon>
        <taxon>Gunneridae</taxon>
        <taxon>Pentapetalae</taxon>
        <taxon>rosids</taxon>
        <taxon>malvids</taxon>
        <taxon>Malvales</taxon>
        <taxon>Malvaceae</taxon>
        <taxon>Malvoideae</taxon>
        <taxon>Hibiscus</taxon>
    </lineage>
</organism>
<dbReference type="InterPro" id="IPR011042">
    <property type="entry name" value="6-blade_b-propeller_TolB-like"/>
</dbReference>
<accession>A0A6A3BTI6</accession>
<dbReference type="InterPro" id="IPR012938">
    <property type="entry name" value="Glc/Sorbosone_DH"/>
</dbReference>
<protein>
    <submittedName>
        <fullName evidence="2">HIPL2 protein</fullName>
    </submittedName>
</protein>
<dbReference type="Proteomes" id="UP000436088">
    <property type="component" value="Unassembled WGS sequence"/>
</dbReference>
<evidence type="ECO:0000313" key="2">
    <source>
        <dbReference type="EMBL" id="KAE8718239.1"/>
    </source>
</evidence>
<gene>
    <name evidence="2" type="ORF">F3Y22_tig00110017pilonHSYRG00200</name>
</gene>
<reference evidence="2" key="1">
    <citation type="submission" date="2019-09" db="EMBL/GenBank/DDBJ databases">
        <title>Draft genome information of white flower Hibiscus syriacus.</title>
        <authorList>
            <person name="Kim Y.-M."/>
        </authorList>
    </citation>
    <scope>NUCLEOTIDE SEQUENCE [LARGE SCALE GENOMIC DNA]</scope>
    <source>
        <strain evidence="2">YM2019G1</strain>
    </source>
</reference>
<dbReference type="PANTHER" id="PTHR19328">
    <property type="entry name" value="HEDGEHOG-INTERACTING PROTEIN"/>
    <property type="match status" value="1"/>
</dbReference>
<dbReference type="Pfam" id="PF07995">
    <property type="entry name" value="GSDH"/>
    <property type="match status" value="1"/>
</dbReference>
<dbReference type="SUPFAM" id="SSF50952">
    <property type="entry name" value="Soluble quinoprotein glucose dehydrogenase"/>
    <property type="match status" value="1"/>
</dbReference>
<dbReference type="Gene3D" id="2.120.10.30">
    <property type="entry name" value="TolB, C-terminal domain"/>
    <property type="match status" value="1"/>
</dbReference>
<sequence length="232" mass="26047">MGFRNPWRCSFDSERPSYFLCADVGQDRYEEVDIVTKGGNYGWPVYEGPFLYNSSVANKSSNPINAIFPAMAYNHSSVNRAEGSAAITGGYFYRSMTDPCLYGRYLYADMYGDEVWAGFENPKGSGNFTTTQLRVECANDSPIHCNAAQPESALGFIFSFGQDNKKDIFLLSSNGVYRVVRPSRCSYTCYRENGTGFTGHPPSSRSKLSNPLTLQLLLFHCISFFELLRFLL</sequence>
<evidence type="ECO:0000259" key="1">
    <source>
        <dbReference type="Pfam" id="PF07995"/>
    </source>
</evidence>
<dbReference type="EMBL" id="VEPZ02000814">
    <property type="protein sequence ID" value="KAE8718239.1"/>
    <property type="molecule type" value="Genomic_DNA"/>
</dbReference>
<name>A0A6A3BTI6_HIBSY</name>
<dbReference type="InterPro" id="IPR011041">
    <property type="entry name" value="Quinoprot_gluc/sorb_DH_b-prop"/>
</dbReference>